<dbReference type="GO" id="GO:0050863">
    <property type="term" value="P:regulation of T cell activation"/>
    <property type="evidence" value="ECO:0007669"/>
    <property type="project" value="UniProtKB-ARBA"/>
</dbReference>
<proteinExistence type="inferred from homology"/>
<dbReference type="FunFam" id="2.60.40.10:FF:000088">
    <property type="entry name" value="Butyrophilin subfamily 1 member A1"/>
    <property type="match status" value="1"/>
</dbReference>
<dbReference type="GO" id="GO:0001817">
    <property type="term" value="P:regulation of cytokine production"/>
    <property type="evidence" value="ECO:0007669"/>
    <property type="project" value="TreeGrafter"/>
</dbReference>
<keyword evidence="4 10" id="KW-1133">Transmembrane helix</keyword>
<dbReference type="Pfam" id="PF07686">
    <property type="entry name" value="V-set"/>
    <property type="match status" value="1"/>
</dbReference>
<dbReference type="InterPro" id="IPR013106">
    <property type="entry name" value="Ig_V-set"/>
</dbReference>
<evidence type="ECO:0000256" key="4">
    <source>
        <dbReference type="ARBA" id="ARBA00022989"/>
    </source>
</evidence>
<dbReference type="Pfam" id="PF22705">
    <property type="entry name" value="C2-set_3"/>
    <property type="match status" value="1"/>
</dbReference>
<evidence type="ECO:0000256" key="10">
    <source>
        <dbReference type="SAM" id="Phobius"/>
    </source>
</evidence>
<dbReference type="Proteomes" id="UP000694417">
    <property type="component" value="Unplaced"/>
</dbReference>
<keyword evidence="8" id="KW-0393">Immunoglobulin domain</keyword>
<dbReference type="SMART" id="SM00409">
    <property type="entry name" value="IG"/>
    <property type="match status" value="1"/>
</dbReference>
<dbReference type="SMART" id="SM00406">
    <property type="entry name" value="IGv"/>
    <property type="match status" value="1"/>
</dbReference>
<organism evidence="12 13">
    <name type="scientific">Urocitellus parryii</name>
    <name type="common">Arctic ground squirrel</name>
    <name type="synonym">Spermophilus parryii</name>
    <dbReference type="NCBI Taxonomy" id="9999"/>
    <lineage>
        <taxon>Eukaryota</taxon>
        <taxon>Metazoa</taxon>
        <taxon>Chordata</taxon>
        <taxon>Craniata</taxon>
        <taxon>Vertebrata</taxon>
        <taxon>Euteleostomi</taxon>
        <taxon>Mammalia</taxon>
        <taxon>Eutheria</taxon>
        <taxon>Euarchontoglires</taxon>
        <taxon>Glires</taxon>
        <taxon>Rodentia</taxon>
        <taxon>Sciuromorpha</taxon>
        <taxon>Sciuridae</taxon>
        <taxon>Xerinae</taxon>
        <taxon>Marmotini</taxon>
        <taxon>Urocitellus</taxon>
    </lineage>
</organism>
<dbReference type="InterPro" id="IPR007110">
    <property type="entry name" value="Ig-like_dom"/>
</dbReference>
<dbReference type="Ensembl" id="ENSUPAT00010023567.1">
    <property type="protein sequence ID" value="ENSUPAP00010020713.1"/>
    <property type="gene ID" value="ENSUPAG00010016396.1"/>
</dbReference>
<dbReference type="InterPro" id="IPR053896">
    <property type="entry name" value="BTN3A2-like_Ig-C"/>
</dbReference>
<evidence type="ECO:0000313" key="12">
    <source>
        <dbReference type="Ensembl" id="ENSUPAP00010020713.1"/>
    </source>
</evidence>
<dbReference type="InterPro" id="IPR003599">
    <property type="entry name" value="Ig_sub"/>
</dbReference>
<keyword evidence="5 10" id="KW-0472">Membrane</keyword>
<comment type="similarity">
    <text evidence="9">Belongs to the SKINT family.</text>
</comment>
<dbReference type="Gene3D" id="2.60.40.10">
    <property type="entry name" value="Immunoglobulins"/>
    <property type="match status" value="2"/>
</dbReference>
<evidence type="ECO:0000256" key="8">
    <source>
        <dbReference type="ARBA" id="ARBA00023319"/>
    </source>
</evidence>
<keyword evidence="2 10" id="KW-0812">Transmembrane</keyword>
<feature type="transmembrane region" description="Helical" evidence="10">
    <location>
        <begin position="286"/>
        <end position="309"/>
    </location>
</feature>
<reference evidence="12" key="1">
    <citation type="submission" date="2025-08" db="UniProtKB">
        <authorList>
            <consortium name="Ensembl"/>
        </authorList>
    </citation>
    <scope>IDENTIFICATION</scope>
</reference>
<feature type="transmembrane region" description="Helical" evidence="10">
    <location>
        <begin position="329"/>
        <end position="355"/>
    </location>
</feature>
<keyword evidence="3" id="KW-0732">Signal</keyword>
<feature type="domain" description="Ig-like" evidence="11">
    <location>
        <begin position="26"/>
        <end position="142"/>
    </location>
</feature>
<dbReference type="GeneTree" id="ENSGT00940000162562"/>
<feature type="domain" description="Ig-like" evidence="11">
    <location>
        <begin position="158"/>
        <end position="234"/>
    </location>
</feature>
<dbReference type="GO" id="GO:0005102">
    <property type="term" value="F:signaling receptor binding"/>
    <property type="evidence" value="ECO:0007669"/>
    <property type="project" value="TreeGrafter"/>
</dbReference>
<evidence type="ECO:0000256" key="6">
    <source>
        <dbReference type="ARBA" id="ARBA00023157"/>
    </source>
</evidence>
<evidence type="ECO:0000313" key="13">
    <source>
        <dbReference type="Proteomes" id="UP000694417"/>
    </source>
</evidence>
<dbReference type="AlphaFoldDB" id="A0A8D2KKL2"/>
<evidence type="ECO:0000256" key="7">
    <source>
        <dbReference type="ARBA" id="ARBA00023180"/>
    </source>
</evidence>
<evidence type="ECO:0000256" key="9">
    <source>
        <dbReference type="ARBA" id="ARBA00038221"/>
    </source>
</evidence>
<dbReference type="GO" id="GO:0009897">
    <property type="term" value="C:external side of plasma membrane"/>
    <property type="evidence" value="ECO:0007669"/>
    <property type="project" value="TreeGrafter"/>
</dbReference>
<name>A0A8D2KKL2_UROPR</name>
<dbReference type="PANTHER" id="PTHR24100">
    <property type="entry name" value="BUTYROPHILIN"/>
    <property type="match status" value="1"/>
</dbReference>
<dbReference type="PANTHER" id="PTHR24100:SF102">
    <property type="entry name" value="SELECTION AND UPKEEP OF INTRAEPITHELIAL T-CELLS PROTEIN 2-RELATED"/>
    <property type="match status" value="1"/>
</dbReference>
<evidence type="ECO:0000256" key="3">
    <source>
        <dbReference type="ARBA" id="ARBA00022729"/>
    </source>
</evidence>
<protein>
    <recommendedName>
        <fullName evidence="11">Ig-like domain-containing protein</fullName>
    </recommendedName>
</protein>
<dbReference type="PROSITE" id="PS50835">
    <property type="entry name" value="IG_LIKE"/>
    <property type="match status" value="2"/>
</dbReference>
<evidence type="ECO:0000256" key="1">
    <source>
        <dbReference type="ARBA" id="ARBA00004370"/>
    </source>
</evidence>
<keyword evidence="7" id="KW-0325">Glycoprotein</keyword>
<dbReference type="InterPro" id="IPR036179">
    <property type="entry name" value="Ig-like_dom_sf"/>
</dbReference>
<sequence>KGKYNDLNRRCVLTHALTFWLLFPFPEQFMVKGIKGPILAPFGGEVELSCQLSPPQSAQHMEIRWFRNRYTQPIYLYKEGKDRYGEMTPMYVERTELLKDAIGEGKVTLRIFNVGVDDDGQYHCFFRDGDFSEEDVTEVKVTATSSDTQILVLPSNIDDLRVECNSGGWFPQPQMEWRDSQGKVLPPASKSHSQDTDKLFNMKMTLFLSNTHPGDVTCYLRNPLTGQEEKTNICISKRYVESRVWKLFVIISFTKCPVTAKTLSQRGVILILNKETRDPWTRCHRVWIPTSLIFTGLMIQYKLLRLLLLEEEFLQFNIPASDPLFELNAVWIGDMNMILCILMVFITLSISLIYFKWCCHKNSTGSYLETC</sequence>
<dbReference type="GO" id="GO:0042110">
    <property type="term" value="P:T cell activation"/>
    <property type="evidence" value="ECO:0007669"/>
    <property type="project" value="UniProtKB-ARBA"/>
</dbReference>
<dbReference type="InterPro" id="IPR050504">
    <property type="entry name" value="IgSF_BTN/MOG"/>
</dbReference>
<dbReference type="InterPro" id="IPR013783">
    <property type="entry name" value="Ig-like_fold"/>
</dbReference>
<evidence type="ECO:0000256" key="2">
    <source>
        <dbReference type="ARBA" id="ARBA00022692"/>
    </source>
</evidence>
<accession>A0A8D2KKL2</accession>
<evidence type="ECO:0000256" key="5">
    <source>
        <dbReference type="ARBA" id="ARBA00023136"/>
    </source>
</evidence>
<comment type="subcellular location">
    <subcellularLocation>
        <location evidence="1">Membrane</location>
    </subcellularLocation>
</comment>
<dbReference type="FunFam" id="2.60.40.10:FF:000142">
    <property type="entry name" value="V-set domain-containing T-cell activation inhibitor 1"/>
    <property type="match status" value="1"/>
</dbReference>
<dbReference type="GO" id="GO:0050852">
    <property type="term" value="P:T cell receptor signaling pathway"/>
    <property type="evidence" value="ECO:0007669"/>
    <property type="project" value="TreeGrafter"/>
</dbReference>
<keyword evidence="6" id="KW-1015">Disulfide bond</keyword>
<reference evidence="12" key="2">
    <citation type="submission" date="2025-09" db="UniProtKB">
        <authorList>
            <consortium name="Ensembl"/>
        </authorList>
    </citation>
    <scope>IDENTIFICATION</scope>
</reference>
<evidence type="ECO:0000259" key="11">
    <source>
        <dbReference type="PROSITE" id="PS50835"/>
    </source>
</evidence>
<keyword evidence="13" id="KW-1185">Reference proteome</keyword>
<dbReference type="GO" id="GO:1903037">
    <property type="term" value="P:regulation of leukocyte cell-cell adhesion"/>
    <property type="evidence" value="ECO:0007669"/>
    <property type="project" value="UniProtKB-ARBA"/>
</dbReference>
<dbReference type="SUPFAM" id="SSF48726">
    <property type="entry name" value="Immunoglobulin"/>
    <property type="match status" value="2"/>
</dbReference>
<dbReference type="CDD" id="cd05713">
    <property type="entry name" value="IgV_MOG_like"/>
    <property type="match status" value="1"/>
</dbReference>